<reference evidence="1 2" key="1">
    <citation type="submission" date="2018-10" db="EMBL/GenBank/DDBJ databases">
        <title>Genotypes and phenotypes of Enterococci isolated from broiler chickens.</title>
        <authorList>
            <person name="Muhammad A.R."/>
            <person name="Diarra M.S."/>
        </authorList>
    </citation>
    <scope>NUCLEOTIDE SEQUENCE [LARGE SCALE GENOMIC DNA]</scope>
    <source>
        <strain evidence="1 2">LIT2 A36'</strain>
    </source>
</reference>
<evidence type="ECO:0000313" key="2">
    <source>
        <dbReference type="Proteomes" id="UP000281488"/>
    </source>
</evidence>
<gene>
    <name evidence="1" type="ORF">EGW16_10510</name>
</gene>
<comment type="caution">
    <text evidence="1">The sequence shown here is derived from an EMBL/GenBank/DDBJ whole genome shotgun (WGS) entry which is preliminary data.</text>
</comment>
<proteinExistence type="predicted"/>
<dbReference type="EMBL" id="RKMZ01000006">
    <property type="protein sequence ID" value="ROX31481.1"/>
    <property type="molecule type" value="Genomic_DNA"/>
</dbReference>
<protein>
    <submittedName>
        <fullName evidence="1">Uncharacterized protein</fullName>
    </submittedName>
</protein>
<feature type="non-terminal residue" evidence="1">
    <location>
        <position position="1"/>
    </location>
</feature>
<sequence length="86" mass="9993">AYCLLVKNVCCLELNQDALHIWFVYSLFSFQRSTLPRSNFYILTNFHLNVKNFFEKVFLSCSARSLSSVVTTSISYHYLSCLSTTF</sequence>
<evidence type="ECO:0000313" key="1">
    <source>
        <dbReference type="EMBL" id="ROX31481.1"/>
    </source>
</evidence>
<name>A0ABD7IZH5_ENTFL</name>
<dbReference type="Proteomes" id="UP000281488">
    <property type="component" value="Unassembled WGS sequence"/>
</dbReference>
<organism evidence="1 2">
    <name type="scientific">Enterococcus faecalis</name>
    <name type="common">Streptococcus faecalis</name>
    <dbReference type="NCBI Taxonomy" id="1351"/>
    <lineage>
        <taxon>Bacteria</taxon>
        <taxon>Bacillati</taxon>
        <taxon>Bacillota</taxon>
        <taxon>Bacilli</taxon>
        <taxon>Lactobacillales</taxon>
        <taxon>Enterococcaceae</taxon>
        <taxon>Enterococcus</taxon>
    </lineage>
</organism>
<dbReference type="AlphaFoldDB" id="A0ABD7IZH5"/>
<accession>A0ABD7IZH5</accession>